<reference evidence="12 13" key="1">
    <citation type="submission" date="2019-03" db="EMBL/GenBank/DDBJ databases">
        <title>Genomic Encyclopedia of Type Strains, Phase IV (KMG-IV): sequencing the most valuable type-strain genomes for metagenomic binning, comparative biology and taxonomic classification.</title>
        <authorList>
            <person name="Goeker M."/>
        </authorList>
    </citation>
    <scope>NUCLEOTIDE SEQUENCE [LARGE SCALE GENOMIC DNA]</scope>
    <source>
        <strain evidence="12 13">DSM 18063</strain>
    </source>
</reference>
<keyword evidence="4 9" id="KW-0067">ATP-binding</keyword>
<accession>A0A4R2PRZ4</accession>
<keyword evidence="3 9" id="KW-0347">Helicase</keyword>
<evidence type="ECO:0000256" key="2">
    <source>
        <dbReference type="ARBA" id="ARBA00022801"/>
    </source>
</evidence>
<dbReference type="SUPFAM" id="SSF52540">
    <property type="entry name" value="P-loop containing nucleoside triphosphate hydrolases"/>
    <property type="match status" value="1"/>
</dbReference>
<dbReference type="Pfam" id="PF01396">
    <property type="entry name" value="Zn_ribbon_Top1"/>
    <property type="match status" value="2"/>
</dbReference>
<evidence type="ECO:0000256" key="8">
    <source>
        <dbReference type="ARBA" id="ARBA00048988"/>
    </source>
</evidence>
<dbReference type="GO" id="GO:0005694">
    <property type="term" value="C:chromosome"/>
    <property type="evidence" value="ECO:0007669"/>
    <property type="project" value="InterPro"/>
</dbReference>
<dbReference type="PANTHER" id="PTHR11070">
    <property type="entry name" value="UVRD / RECB / PCRA DNA HELICASE FAMILY MEMBER"/>
    <property type="match status" value="1"/>
</dbReference>
<dbReference type="InterPro" id="IPR000212">
    <property type="entry name" value="DNA_helicase_UvrD/REP"/>
</dbReference>
<evidence type="ECO:0000256" key="3">
    <source>
        <dbReference type="ARBA" id="ARBA00022806"/>
    </source>
</evidence>
<dbReference type="AlphaFoldDB" id="A0A4R2PRZ4"/>
<keyword evidence="5" id="KW-0413">Isomerase</keyword>
<dbReference type="GO" id="GO:0000725">
    <property type="term" value="P:recombinational repair"/>
    <property type="evidence" value="ECO:0007669"/>
    <property type="project" value="TreeGrafter"/>
</dbReference>
<dbReference type="GO" id="GO:0003916">
    <property type="term" value="F:DNA topoisomerase activity"/>
    <property type="evidence" value="ECO:0007669"/>
    <property type="project" value="InterPro"/>
</dbReference>
<dbReference type="GO" id="GO:0043138">
    <property type="term" value="F:3'-5' DNA helicase activity"/>
    <property type="evidence" value="ECO:0007669"/>
    <property type="project" value="UniProtKB-EC"/>
</dbReference>
<organism evidence="12 13">
    <name type="scientific">Rhodovulum marinum</name>
    <dbReference type="NCBI Taxonomy" id="320662"/>
    <lineage>
        <taxon>Bacteria</taxon>
        <taxon>Pseudomonadati</taxon>
        <taxon>Pseudomonadota</taxon>
        <taxon>Alphaproteobacteria</taxon>
        <taxon>Rhodobacterales</taxon>
        <taxon>Paracoccaceae</taxon>
        <taxon>Rhodovulum</taxon>
    </lineage>
</organism>
<dbReference type="InterPro" id="IPR013498">
    <property type="entry name" value="Topo_IA_Znf"/>
</dbReference>
<dbReference type="GO" id="GO:0006265">
    <property type="term" value="P:DNA topological change"/>
    <property type="evidence" value="ECO:0007669"/>
    <property type="project" value="InterPro"/>
</dbReference>
<evidence type="ECO:0000313" key="13">
    <source>
        <dbReference type="Proteomes" id="UP000294835"/>
    </source>
</evidence>
<dbReference type="InterPro" id="IPR014017">
    <property type="entry name" value="DNA_helicase_UvrD-like_C"/>
</dbReference>
<dbReference type="SUPFAM" id="SSF57783">
    <property type="entry name" value="Zinc beta-ribbon"/>
    <property type="match status" value="1"/>
</dbReference>
<comment type="caution">
    <text evidence="12">The sequence shown here is derived from an EMBL/GenBank/DDBJ whole genome shotgun (WGS) entry which is preliminary data.</text>
</comment>
<dbReference type="InterPro" id="IPR027417">
    <property type="entry name" value="P-loop_NTPase"/>
</dbReference>
<dbReference type="PROSITE" id="PS51198">
    <property type="entry name" value="UVRD_HELICASE_ATP_BIND"/>
    <property type="match status" value="1"/>
</dbReference>
<dbReference type="Pfam" id="PF13361">
    <property type="entry name" value="UvrD_C"/>
    <property type="match status" value="1"/>
</dbReference>
<dbReference type="Proteomes" id="UP000294835">
    <property type="component" value="Unassembled WGS sequence"/>
</dbReference>
<dbReference type="GO" id="GO:0005524">
    <property type="term" value="F:ATP binding"/>
    <property type="evidence" value="ECO:0007669"/>
    <property type="project" value="UniProtKB-UniRule"/>
</dbReference>
<keyword evidence="13" id="KW-1185">Reference proteome</keyword>
<feature type="compositionally biased region" description="Basic residues" evidence="10">
    <location>
        <begin position="919"/>
        <end position="933"/>
    </location>
</feature>
<evidence type="ECO:0000256" key="6">
    <source>
        <dbReference type="ARBA" id="ARBA00034617"/>
    </source>
</evidence>
<dbReference type="InterPro" id="IPR014016">
    <property type="entry name" value="UvrD-like_ATP-bd"/>
</dbReference>
<dbReference type="Pfam" id="PF00580">
    <property type="entry name" value="UvrD-helicase"/>
    <property type="match status" value="2"/>
</dbReference>
<evidence type="ECO:0000256" key="10">
    <source>
        <dbReference type="SAM" id="MobiDB-lite"/>
    </source>
</evidence>
<evidence type="ECO:0000256" key="5">
    <source>
        <dbReference type="ARBA" id="ARBA00023235"/>
    </source>
</evidence>
<evidence type="ECO:0000259" key="11">
    <source>
        <dbReference type="PROSITE" id="PS51198"/>
    </source>
</evidence>
<dbReference type="GO" id="GO:0016887">
    <property type="term" value="F:ATP hydrolysis activity"/>
    <property type="evidence" value="ECO:0007669"/>
    <property type="project" value="RHEA"/>
</dbReference>
<proteinExistence type="predicted"/>
<keyword evidence="2 9" id="KW-0378">Hydrolase</keyword>
<evidence type="ECO:0000256" key="9">
    <source>
        <dbReference type="PROSITE-ProRule" id="PRU00560"/>
    </source>
</evidence>
<dbReference type="Gene3D" id="3.40.50.300">
    <property type="entry name" value="P-loop containing nucleotide triphosphate hydrolases"/>
    <property type="match status" value="3"/>
</dbReference>
<keyword evidence="1 9" id="KW-0547">Nucleotide-binding</keyword>
<comment type="catalytic activity">
    <reaction evidence="6">
        <text>Couples ATP hydrolysis with the unwinding of duplex DNA by translocating in the 3'-5' direction.</text>
        <dbReference type="EC" id="5.6.2.4"/>
    </reaction>
</comment>
<dbReference type="PANTHER" id="PTHR11070:SF63">
    <property type="entry name" value="DNA HELICASE IV"/>
    <property type="match status" value="1"/>
</dbReference>
<name>A0A4R2PRZ4_9RHOB</name>
<feature type="region of interest" description="Disordered" evidence="10">
    <location>
        <begin position="902"/>
        <end position="933"/>
    </location>
</feature>
<sequence length="933" mass="103878">MDGSSLRVAGIKPKKAAPFVTALNTAWRDAIGTQIAAHADEIDALAQAVERLELPRRYPAACLLEPFVERTRRLFAAIPVDLPREAMPPDRAQALDRIGAFHRDPVRMRDQAIARFVEAELSDMQDFFDQIESNPLTPEQRLAVATDEDATLVLAGAGSGKTSVITAKAAYLIERGIRPPEDILLMAFGKDAATEMAGRIEARCGAPVAAKTFHALAYGIIAEVEGQAPALADHASDDAQFNALIRDILRDLASRPGKALHLLIQWFAEFFRPERSPWEFKSKHEYYSYVEEQELRSLQGERVRSFEELQIANWLYLNGIAYEYEPLYEHPLPKTGRGAYTPDFRLTASGVYIEHFGVRKAPGPDGTEVLTTAPYIDRDSYLEDMAWKREVHAEHGTTLVETYSYERVEGRLTKALAEKLEPYVTLNPRPPEQVFERLTELGQVDAFTQTLGTFLRHFKGSGRTVEECREKTEGLKEKARGRAFLEIFEPVHAEYQERLGPRIDFEDMIARATAHVRAGRYKSPFRHLLVDEFQDISQGRAELLRALKAQHADARIFAVGDDWQSIYRFTGSDIRLMRNFGQEFGGTFAGKTGIHRTVDLGRTFRSVDRIALPARSFVLKNASQITKAVIPAGTAAAPAIRVAYVAPKQEAAALQQVLTDIRGTMAGTSDKKTTVLLVGRYRHLRPKNIAALEREHPGLSISFKTVHASKGLEADHVVILGAESGRFGFPSEIVDDPILDLVLPEPEKFEHAEERRVFYVALTRARKTVTLLAPGNKPSAFVRELIENPDYGAVELGEAATPVVHRCPACGGRLIPKRSERSGLRFVCEHRRHCRTSRPACPACGNDLPERSKSEPDVFVCSCGTRFPACPSCGDGWLVERKGRFGPFLGCVTYPRCKGRTRVKGNDRTSGGASEKPTRSRAKGKRGPWNRTS</sequence>
<feature type="binding site" evidence="9">
    <location>
        <begin position="155"/>
        <end position="162"/>
    </location>
    <ligand>
        <name>ATP</name>
        <dbReference type="ChEBI" id="CHEBI:30616"/>
    </ligand>
</feature>
<dbReference type="GO" id="GO:0005829">
    <property type="term" value="C:cytosol"/>
    <property type="evidence" value="ECO:0007669"/>
    <property type="project" value="TreeGrafter"/>
</dbReference>
<protein>
    <recommendedName>
        <fullName evidence="7">DNA 3'-5' helicase</fullName>
        <ecNumber evidence="7">5.6.2.4</ecNumber>
    </recommendedName>
</protein>
<dbReference type="Gene3D" id="3.40.91.30">
    <property type="match status" value="1"/>
</dbReference>
<dbReference type="EC" id="5.6.2.4" evidence="7"/>
<evidence type="ECO:0000256" key="4">
    <source>
        <dbReference type="ARBA" id="ARBA00022840"/>
    </source>
</evidence>
<dbReference type="GO" id="GO:0003677">
    <property type="term" value="F:DNA binding"/>
    <property type="evidence" value="ECO:0007669"/>
    <property type="project" value="InterPro"/>
</dbReference>
<dbReference type="EMBL" id="SLXP01000020">
    <property type="protein sequence ID" value="TCP38620.1"/>
    <property type="molecule type" value="Genomic_DNA"/>
</dbReference>
<evidence type="ECO:0000256" key="7">
    <source>
        <dbReference type="ARBA" id="ARBA00034808"/>
    </source>
</evidence>
<dbReference type="Gene3D" id="3.30.65.10">
    <property type="entry name" value="Bacterial Topoisomerase I, domain 1"/>
    <property type="match status" value="1"/>
</dbReference>
<feature type="domain" description="UvrD-like helicase ATP-binding" evidence="11">
    <location>
        <begin position="134"/>
        <end position="607"/>
    </location>
</feature>
<comment type="catalytic activity">
    <reaction evidence="8">
        <text>ATP + H2O = ADP + phosphate + H(+)</text>
        <dbReference type="Rhea" id="RHEA:13065"/>
        <dbReference type="ChEBI" id="CHEBI:15377"/>
        <dbReference type="ChEBI" id="CHEBI:15378"/>
        <dbReference type="ChEBI" id="CHEBI:30616"/>
        <dbReference type="ChEBI" id="CHEBI:43474"/>
        <dbReference type="ChEBI" id="CHEBI:456216"/>
        <dbReference type="EC" id="5.6.2.4"/>
    </reaction>
</comment>
<evidence type="ECO:0000313" key="12">
    <source>
        <dbReference type="EMBL" id="TCP38620.1"/>
    </source>
</evidence>
<gene>
    <name evidence="12" type="ORF">EV662_12025</name>
</gene>
<evidence type="ECO:0000256" key="1">
    <source>
        <dbReference type="ARBA" id="ARBA00022741"/>
    </source>
</evidence>